<comment type="caution">
    <text evidence="1">The sequence shown here is derived from an EMBL/GenBank/DDBJ whole genome shotgun (WGS) entry which is preliminary data.</text>
</comment>
<accession>A0A085V707</accession>
<dbReference type="Proteomes" id="UP000028643">
    <property type="component" value="Unassembled WGS sequence"/>
</dbReference>
<dbReference type="AlphaFoldDB" id="A0A085V707"/>
<proteinExistence type="predicted"/>
<sequence length="77" mass="8919">MDFLWSLFSLRRQYRHYARVDQSGICQAFKRCRQAPAGSEWVEIVEENLSWLGAPLPANARRQRAASRSAAHRMLTV</sequence>
<dbReference type="RefSeq" id="WP_020290453.1">
    <property type="nucleotide sequence ID" value="NZ_JPQT01000105.1"/>
</dbReference>
<evidence type="ECO:0000313" key="2">
    <source>
        <dbReference type="Proteomes" id="UP000028643"/>
    </source>
</evidence>
<reference evidence="1 2" key="1">
    <citation type="submission" date="2014-07" db="EMBL/GenBank/DDBJ databases">
        <title>Draft Genome Sequences of Environmental Pseudomonas syringae strains.</title>
        <authorList>
            <person name="Baltrus D.A."/>
            <person name="Berge O."/>
            <person name="Morris C."/>
        </authorList>
    </citation>
    <scope>NUCLEOTIDE SEQUENCE [LARGE SCALE GENOMIC DNA]</scope>
    <source>
        <strain evidence="1 2">CEB003</strain>
    </source>
</reference>
<organism evidence="1 2">
    <name type="scientific">Pseudomonas syringae</name>
    <dbReference type="NCBI Taxonomy" id="317"/>
    <lineage>
        <taxon>Bacteria</taxon>
        <taxon>Pseudomonadati</taxon>
        <taxon>Pseudomonadota</taxon>
        <taxon>Gammaproteobacteria</taxon>
        <taxon>Pseudomonadales</taxon>
        <taxon>Pseudomonadaceae</taxon>
        <taxon>Pseudomonas</taxon>
    </lineage>
</organism>
<evidence type="ECO:0000313" key="1">
    <source>
        <dbReference type="EMBL" id="KFE51220.1"/>
    </source>
</evidence>
<dbReference type="EMBL" id="JPQT01000105">
    <property type="protein sequence ID" value="KFE51220.1"/>
    <property type="molecule type" value="Genomic_DNA"/>
</dbReference>
<name>A0A085V707_PSESX</name>
<gene>
    <name evidence="1" type="ORF">IV02_13500</name>
</gene>
<dbReference type="PATRIC" id="fig|317.174.peg.2770"/>
<protein>
    <submittedName>
        <fullName evidence="1">Uncharacterized protein</fullName>
    </submittedName>
</protein>